<accession>A0ABZ0TRI7</accession>
<sequence length="187" mass="20972">MATYNMEIKNVGPVLTELLAAIPGFDDQQQVYVSSLGPTLSAFGIRELPLPGILNILGIRSLTLNASYDLEPLSRLQVTTAGNHPQEFLKDDKITEALRSLFNNCHTIAFDDWATLRGASVLWNELLINVIKPLGKTGLQYIFYLGNPMGKFSFEVDEALISLVHFHATEKRPSRWMKTKRLNYGAY</sequence>
<evidence type="ECO:0000313" key="1">
    <source>
        <dbReference type="EMBL" id="WPU95743.1"/>
    </source>
</evidence>
<dbReference type="EMBL" id="CP139558">
    <property type="protein sequence ID" value="WPU95743.1"/>
    <property type="molecule type" value="Genomic_DNA"/>
</dbReference>
<keyword evidence="2" id="KW-1185">Reference proteome</keyword>
<proteinExistence type="predicted"/>
<organism evidence="1 2">
    <name type="scientific">Mucilaginibacter sabulilitoris</name>
    <dbReference type="NCBI Taxonomy" id="1173583"/>
    <lineage>
        <taxon>Bacteria</taxon>
        <taxon>Pseudomonadati</taxon>
        <taxon>Bacteroidota</taxon>
        <taxon>Sphingobacteriia</taxon>
        <taxon>Sphingobacteriales</taxon>
        <taxon>Sphingobacteriaceae</taxon>
        <taxon>Mucilaginibacter</taxon>
    </lineage>
</organism>
<dbReference type="Proteomes" id="UP001324380">
    <property type="component" value="Chromosome"/>
</dbReference>
<protein>
    <submittedName>
        <fullName evidence="1">Uncharacterized protein</fullName>
    </submittedName>
</protein>
<evidence type="ECO:0000313" key="2">
    <source>
        <dbReference type="Proteomes" id="UP001324380"/>
    </source>
</evidence>
<gene>
    <name evidence="1" type="ORF">SNE25_09455</name>
</gene>
<dbReference type="RefSeq" id="WP_321564849.1">
    <property type="nucleotide sequence ID" value="NZ_CP139558.1"/>
</dbReference>
<reference evidence="1 2" key="1">
    <citation type="submission" date="2023-11" db="EMBL/GenBank/DDBJ databases">
        <title>Analysis of the Genomes of Mucilaginibacter gossypii cycad 4 and M. sabulilitoris SNA2: microbes with the potential for plant growth promotion.</title>
        <authorList>
            <person name="Hirsch A.M."/>
            <person name="Humm E."/>
            <person name="Rubbi M."/>
            <person name="Del Vecchio G."/>
            <person name="Ha S.M."/>
            <person name="Pellegrini M."/>
            <person name="Gunsalus R.P."/>
        </authorList>
    </citation>
    <scope>NUCLEOTIDE SEQUENCE [LARGE SCALE GENOMIC DNA]</scope>
    <source>
        <strain evidence="1 2">SNA2</strain>
    </source>
</reference>
<name>A0ABZ0TRI7_9SPHI</name>